<evidence type="ECO:0000259" key="1">
    <source>
        <dbReference type="Pfam" id="PF04784"/>
    </source>
</evidence>
<accession>A0ABC8XIA2</accession>
<keyword evidence="4" id="KW-1185">Reference proteome</keyword>
<evidence type="ECO:0000313" key="3">
    <source>
        <dbReference type="EMBL" id="CAL4927542.1"/>
    </source>
</evidence>
<dbReference type="InterPro" id="IPR006869">
    <property type="entry name" value="DUF547"/>
</dbReference>
<dbReference type="Proteomes" id="UP001497457">
    <property type="component" value="Chromosome 14rd"/>
</dbReference>
<dbReference type="PANTHER" id="PTHR23054:SF18">
    <property type="entry name" value="TERNARY COMPLEX FACTOR MIP1, LEUCINE-ZIPPER"/>
    <property type="match status" value="1"/>
</dbReference>
<dbReference type="Pfam" id="PF14389">
    <property type="entry name" value="Lzipper-MIP1"/>
    <property type="match status" value="1"/>
</dbReference>
<dbReference type="PANTHER" id="PTHR23054">
    <property type="entry name" value="TERNARY COMPLEX FACTOR MIP1, LEUCINE-ZIPPER-RELATED"/>
    <property type="match status" value="1"/>
</dbReference>
<dbReference type="EMBL" id="OZ075124">
    <property type="protein sequence ID" value="CAL4927542.1"/>
    <property type="molecule type" value="Genomic_DNA"/>
</dbReference>
<dbReference type="InterPro" id="IPR025757">
    <property type="entry name" value="MIP1_Leuzipper"/>
</dbReference>
<name>A0ABC8XIA2_9POAL</name>
<reference evidence="4" key="1">
    <citation type="submission" date="2024-06" db="EMBL/GenBank/DDBJ databases">
        <authorList>
            <person name="Ryan C."/>
        </authorList>
    </citation>
    <scope>NUCLEOTIDE SEQUENCE [LARGE SCALE GENOMIC DNA]</scope>
</reference>
<feature type="domain" description="Ternary complex factor MIP1 leucine-zipper" evidence="2">
    <location>
        <begin position="74"/>
        <end position="154"/>
    </location>
</feature>
<feature type="domain" description="DUF547" evidence="1">
    <location>
        <begin position="419"/>
        <end position="556"/>
    </location>
</feature>
<proteinExistence type="predicted"/>
<dbReference type="AlphaFoldDB" id="A0ABC8XIA2"/>
<organism evidence="3 4">
    <name type="scientific">Urochloa decumbens</name>
    <dbReference type="NCBI Taxonomy" id="240449"/>
    <lineage>
        <taxon>Eukaryota</taxon>
        <taxon>Viridiplantae</taxon>
        <taxon>Streptophyta</taxon>
        <taxon>Embryophyta</taxon>
        <taxon>Tracheophyta</taxon>
        <taxon>Spermatophyta</taxon>
        <taxon>Magnoliopsida</taxon>
        <taxon>Liliopsida</taxon>
        <taxon>Poales</taxon>
        <taxon>Poaceae</taxon>
        <taxon>PACMAD clade</taxon>
        <taxon>Panicoideae</taxon>
        <taxon>Panicodae</taxon>
        <taxon>Paniceae</taxon>
        <taxon>Melinidinae</taxon>
        <taxon>Urochloa</taxon>
    </lineage>
</organism>
<evidence type="ECO:0000313" key="4">
    <source>
        <dbReference type="Proteomes" id="UP001497457"/>
    </source>
</evidence>
<gene>
    <name evidence="3" type="ORF">URODEC1_LOCUS24626</name>
</gene>
<sequence length="641" mass="71792">MEVEALEKNGHRAFAMPLAFSSSERHKRSKSYFEDIYATDALRSSDKTIVLPTPKVVKAKVKSDINKDVQPGRGAQSTLRKEILQLEKHLKDHQVVRGALEKALGPDPASVNMSPENPMPKAANELIREIATLELEVKNMEQYLLTLYRKAFEQQATAFSPPDHREASKLSVSSRSGIVQEIPMAMKSCKSRGDAAALRSSYPPPQKKLNDPLRDLCTSVRPDRAVDSDVLRCQSALSYRGVCSSRILPSEDDSLARALRSCHSQPFSFLEEGEIGASGMISLAEYLGTNVADHIPETPNNLSEEMVRCMAGIYCRLADPPLVHHGSSSSPTSSFSSTSAISPQYVGDMWSPSYKRETTLDSRLINPFQVEGLKEFSGPYNTMVEVPMIIRDSRRLREAEDLLQTYKLILYRLEAVDLRRMTNEEKIAFWVNIHNALLMHAYLKNGIPQNNLKKTSLLAKAACKIAGRNINVAVIQSIVLGCNTHCPGQWLRTLLYPRIKSKVSKAGHEWRAFAVAQSEPLLRFALCSGSHSDPAVRVYTPKRLFHQLEAAKEEFIRATAGVWREQKLLLPKLVEAYAKDVKLSPQGLVDMVQRYLPESMRMAVQRCQQGGRSSSKVVEWVPYNPAFRYLLARDLAFPHLS</sequence>
<reference evidence="3 4" key="2">
    <citation type="submission" date="2024-10" db="EMBL/GenBank/DDBJ databases">
        <authorList>
            <person name="Ryan C."/>
        </authorList>
    </citation>
    <scope>NUCLEOTIDE SEQUENCE [LARGE SCALE GENOMIC DNA]</scope>
</reference>
<protein>
    <recommendedName>
        <fullName evidence="5">Electron transporter</fullName>
    </recommendedName>
</protein>
<evidence type="ECO:0008006" key="5">
    <source>
        <dbReference type="Google" id="ProtNLM"/>
    </source>
</evidence>
<dbReference type="Pfam" id="PF04784">
    <property type="entry name" value="DUF547"/>
    <property type="match status" value="1"/>
</dbReference>
<evidence type="ECO:0000259" key="2">
    <source>
        <dbReference type="Pfam" id="PF14389"/>
    </source>
</evidence>